<comment type="cofactor">
    <cofactor evidence="1">
        <name>Zn(2+)</name>
        <dbReference type="ChEBI" id="CHEBI:29105"/>
    </cofactor>
</comment>
<feature type="signal peptide" evidence="6">
    <location>
        <begin position="1"/>
        <end position="19"/>
    </location>
</feature>
<keyword evidence="8" id="KW-1185">Reference proteome</keyword>
<dbReference type="GeneID" id="113396307"/>
<protein>
    <submittedName>
        <fullName evidence="9">Zinc carboxypeptidase-like</fullName>
    </submittedName>
</protein>
<dbReference type="SUPFAM" id="SSF53187">
    <property type="entry name" value="Zn-dependent exopeptidases"/>
    <property type="match status" value="1"/>
</dbReference>
<dbReference type="RefSeq" id="XP_026489989.2">
    <property type="nucleotide sequence ID" value="XM_026634204.2"/>
</dbReference>
<dbReference type="PRINTS" id="PR00765">
    <property type="entry name" value="CRBOXYPTASEA"/>
</dbReference>
<dbReference type="OrthoDB" id="3626597at2759"/>
<dbReference type="GO" id="GO:0004181">
    <property type="term" value="F:metallocarboxypeptidase activity"/>
    <property type="evidence" value="ECO:0007669"/>
    <property type="project" value="InterPro"/>
</dbReference>
<dbReference type="GO" id="GO:0008270">
    <property type="term" value="F:zinc ion binding"/>
    <property type="evidence" value="ECO:0007669"/>
    <property type="project" value="InterPro"/>
</dbReference>
<dbReference type="Gene3D" id="3.40.630.10">
    <property type="entry name" value="Zn peptidases"/>
    <property type="match status" value="1"/>
</dbReference>
<dbReference type="SMART" id="SM00631">
    <property type="entry name" value="Zn_pept"/>
    <property type="match status" value="1"/>
</dbReference>
<dbReference type="GO" id="GO:0005615">
    <property type="term" value="C:extracellular space"/>
    <property type="evidence" value="ECO:0007669"/>
    <property type="project" value="TreeGrafter"/>
</dbReference>
<dbReference type="PROSITE" id="PS52035">
    <property type="entry name" value="PEPTIDASE_M14"/>
    <property type="match status" value="1"/>
</dbReference>
<evidence type="ECO:0000259" key="7">
    <source>
        <dbReference type="PROSITE" id="PS52035"/>
    </source>
</evidence>
<keyword evidence="3" id="KW-0479">Metal-binding</keyword>
<organism evidence="8 9">
    <name type="scientific">Vanessa tameamea</name>
    <name type="common">Kamehameha butterfly</name>
    <dbReference type="NCBI Taxonomy" id="334116"/>
    <lineage>
        <taxon>Eukaryota</taxon>
        <taxon>Metazoa</taxon>
        <taxon>Ecdysozoa</taxon>
        <taxon>Arthropoda</taxon>
        <taxon>Hexapoda</taxon>
        <taxon>Insecta</taxon>
        <taxon>Pterygota</taxon>
        <taxon>Neoptera</taxon>
        <taxon>Endopterygota</taxon>
        <taxon>Lepidoptera</taxon>
        <taxon>Glossata</taxon>
        <taxon>Ditrysia</taxon>
        <taxon>Papilionoidea</taxon>
        <taxon>Nymphalidae</taxon>
        <taxon>Nymphalinae</taxon>
        <taxon>Vanessa</taxon>
    </lineage>
</organism>
<accession>A0A8B8HYQ5</accession>
<evidence type="ECO:0000313" key="9">
    <source>
        <dbReference type="RefSeq" id="XP_026489989.2"/>
    </source>
</evidence>
<evidence type="ECO:0000313" key="8">
    <source>
        <dbReference type="Proteomes" id="UP001652626"/>
    </source>
</evidence>
<dbReference type="GO" id="GO:0006508">
    <property type="term" value="P:proteolysis"/>
    <property type="evidence" value="ECO:0007669"/>
    <property type="project" value="UniProtKB-KW"/>
</dbReference>
<dbReference type="OMA" id="HAERIRY"/>
<evidence type="ECO:0000256" key="1">
    <source>
        <dbReference type="ARBA" id="ARBA00001947"/>
    </source>
</evidence>
<dbReference type="PANTHER" id="PTHR11705:SF153">
    <property type="entry name" value="ZINC CARBOXYPEPTIDASE A 1-LIKE PROTEIN"/>
    <property type="match status" value="1"/>
</dbReference>
<dbReference type="PROSITE" id="PS00132">
    <property type="entry name" value="CARBOXYPEPT_ZN_1"/>
    <property type="match status" value="1"/>
</dbReference>
<reference evidence="9" key="1">
    <citation type="submission" date="2025-08" db="UniProtKB">
        <authorList>
            <consortium name="RefSeq"/>
        </authorList>
    </citation>
    <scope>IDENTIFICATION</scope>
    <source>
        <tissue evidence="9">Whole body</tissue>
    </source>
</reference>
<evidence type="ECO:0000256" key="2">
    <source>
        <dbReference type="ARBA" id="ARBA00005988"/>
    </source>
</evidence>
<gene>
    <name evidence="9" type="primary">LOC113396307</name>
</gene>
<feature type="active site" description="Proton donor/acceptor" evidence="5">
    <location>
        <position position="380"/>
    </location>
</feature>
<dbReference type="PANTHER" id="PTHR11705">
    <property type="entry name" value="PROTEASE FAMILY M14 CARBOXYPEPTIDASE A,B"/>
    <property type="match status" value="1"/>
</dbReference>
<evidence type="ECO:0000256" key="3">
    <source>
        <dbReference type="ARBA" id="ARBA00022723"/>
    </source>
</evidence>
<keyword evidence="4" id="KW-0862">Zinc</keyword>
<dbReference type="Pfam" id="PF00246">
    <property type="entry name" value="Peptidase_M14"/>
    <property type="match status" value="1"/>
</dbReference>
<dbReference type="SUPFAM" id="SSF54897">
    <property type="entry name" value="Protease propeptides/inhibitors"/>
    <property type="match status" value="1"/>
</dbReference>
<feature type="domain" description="Peptidase M14" evidence="7">
    <location>
        <begin position="118"/>
        <end position="411"/>
    </location>
</feature>
<name>A0A8B8HYQ5_VANTA</name>
<evidence type="ECO:0000256" key="5">
    <source>
        <dbReference type="PROSITE-ProRule" id="PRU01379"/>
    </source>
</evidence>
<sequence>MITKLILLYTLLYINVSCSMKLEYNKYNHYKYYDIKGDKSELDHLKNFMLHKDDSLLYIGNIKSAQIIVPPELNSAFLEIAKNDKVNATLLFDDISEVIRSEKPSILRSKKKGFSWDAYYDVDDIYNYLSNVSRTYPQWTEVIVGGQTYEGRQIRGIRINTPAAEGVEKPVFFIESGIHAREWIAPATTTYFINQLLTNSNPNVTRLRDQFDWRIFPTVNPDGYHYSYVVDRYWRKTRSISSNGCIGADPNRNWDYNWGQHSSSNDPCDYQLYAGSCPFSEIETKTLSSYISGIDNLLFYVGFHSHAALLLLPYSDSTEHVHNYEDLVQIGKVSLEYGYQVNKVMYSGPGTAAETLYKASGGSMDWVRYALNTPLVYTYELRGSSFHWPPEKIPEQGEEVTQMILGLAIEAENLGYFYSDFS</sequence>
<evidence type="ECO:0000256" key="6">
    <source>
        <dbReference type="SAM" id="SignalP"/>
    </source>
</evidence>
<dbReference type="Proteomes" id="UP001652626">
    <property type="component" value="Chromosome 8"/>
</dbReference>
<proteinExistence type="inferred from homology"/>
<dbReference type="InterPro" id="IPR000834">
    <property type="entry name" value="Peptidase_M14"/>
</dbReference>
<feature type="chain" id="PRO_5046725019" evidence="6">
    <location>
        <begin position="20"/>
        <end position="422"/>
    </location>
</feature>
<dbReference type="InterPro" id="IPR057246">
    <property type="entry name" value="CARBOXYPEPT_ZN_1"/>
</dbReference>
<evidence type="ECO:0000256" key="4">
    <source>
        <dbReference type="ARBA" id="ARBA00022833"/>
    </source>
</evidence>
<dbReference type="AlphaFoldDB" id="A0A8B8HYQ5"/>
<comment type="similarity">
    <text evidence="2 5">Belongs to the peptidase M14 family.</text>
</comment>
<keyword evidence="6" id="KW-0732">Signal</keyword>